<dbReference type="CDD" id="cd02440">
    <property type="entry name" value="AdoMet_MTases"/>
    <property type="match status" value="1"/>
</dbReference>
<comment type="caution">
    <text evidence="2">The sequence shown here is derived from an EMBL/GenBank/DDBJ whole genome shotgun (WGS) entry which is preliminary data.</text>
</comment>
<sequence>MSSFSTSIGCCGFLRYKTRKNLNSDKSKHGEESISNEFEKISLSSQHSMPNYSWMDGRRFLDDSNYILPKDDEEHFLVKHILDGNYKAPITDTMKKCLDVGSGNGTWLMDMASEFPDVSFIGVDIDPQSPSTIYPQNCQFDTYDILGGLPYEDETFDYVHCRWVICWLPREKSRFVLEEIIRVTKRGGWIEFLESNFAEVRNPGPIFKSLWNTWKEISELRRYDNHIVITLEKILSELPIDKLSNTKISVPVGKKGGKIGEIWKGILE</sequence>
<evidence type="ECO:0000259" key="1">
    <source>
        <dbReference type="Pfam" id="PF13649"/>
    </source>
</evidence>
<dbReference type="PANTHER" id="PTHR43591">
    <property type="entry name" value="METHYLTRANSFERASE"/>
    <property type="match status" value="1"/>
</dbReference>
<name>A0A9N9HLF6_9GLOM</name>
<dbReference type="SUPFAM" id="SSF53335">
    <property type="entry name" value="S-adenosyl-L-methionine-dependent methyltransferases"/>
    <property type="match status" value="1"/>
</dbReference>
<dbReference type="Proteomes" id="UP000789508">
    <property type="component" value="Unassembled WGS sequence"/>
</dbReference>
<feature type="domain" description="Methyltransferase" evidence="1">
    <location>
        <begin position="98"/>
        <end position="188"/>
    </location>
</feature>
<dbReference type="AlphaFoldDB" id="A0A9N9HLF6"/>
<dbReference type="PANTHER" id="PTHR43591:SF24">
    <property type="entry name" value="2-METHOXY-6-POLYPRENYL-1,4-BENZOQUINOL METHYLASE, MITOCHONDRIAL"/>
    <property type="match status" value="1"/>
</dbReference>
<evidence type="ECO:0000313" key="2">
    <source>
        <dbReference type="EMBL" id="CAG8686898.1"/>
    </source>
</evidence>
<protein>
    <submittedName>
        <fullName evidence="2">10605_t:CDS:1</fullName>
    </submittedName>
</protein>
<dbReference type="InterPro" id="IPR041698">
    <property type="entry name" value="Methyltransf_25"/>
</dbReference>
<organism evidence="2 3">
    <name type="scientific">Ambispora leptoticha</name>
    <dbReference type="NCBI Taxonomy" id="144679"/>
    <lineage>
        <taxon>Eukaryota</taxon>
        <taxon>Fungi</taxon>
        <taxon>Fungi incertae sedis</taxon>
        <taxon>Mucoromycota</taxon>
        <taxon>Glomeromycotina</taxon>
        <taxon>Glomeromycetes</taxon>
        <taxon>Archaeosporales</taxon>
        <taxon>Ambisporaceae</taxon>
        <taxon>Ambispora</taxon>
    </lineage>
</organism>
<dbReference type="EMBL" id="CAJVPS010015543">
    <property type="protein sequence ID" value="CAG8686898.1"/>
    <property type="molecule type" value="Genomic_DNA"/>
</dbReference>
<dbReference type="InterPro" id="IPR029063">
    <property type="entry name" value="SAM-dependent_MTases_sf"/>
</dbReference>
<dbReference type="Pfam" id="PF13649">
    <property type="entry name" value="Methyltransf_25"/>
    <property type="match status" value="1"/>
</dbReference>
<dbReference type="OrthoDB" id="2013972at2759"/>
<evidence type="ECO:0000313" key="3">
    <source>
        <dbReference type="Proteomes" id="UP000789508"/>
    </source>
</evidence>
<proteinExistence type="predicted"/>
<accession>A0A9N9HLF6</accession>
<dbReference type="Gene3D" id="3.40.50.150">
    <property type="entry name" value="Vaccinia Virus protein VP39"/>
    <property type="match status" value="1"/>
</dbReference>
<keyword evidence="3" id="KW-1185">Reference proteome</keyword>
<dbReference type="GO" id="GO:0008168">
    <property type="term" value="F:methyltransferase activity"/>
    <property type="evidence" value="ECO:0007669"/>
    <property type="project" value="TreeGrafter"/>
</dbReference>
<gene>
    <name evidence="2" type="ORF">ALEPTO_LOCUS11062</name>
</gene>
<feature type="non-terminal residue" evidence="2">
    <location>
        <position position="1"/>
    </location>
</feature>
<reference evidence="2" key="1">
    <citation type="submission" date="2021-06" db="EMBL/GenBank/DDBJ databases">
        <authorList>
            <person name="Kallberg Y."/>
            <person name="Tangrot J."/>
            <person name="Rosling A."/>
        </authorList>
    </citation>
    <scope>NUCLEOTIDE SEQUENCE</scope>
    <source>
        <strain evidence="2">FL130A</strain>
    </source>
</reference>